<gene>
    <name evidence="2" type="ORF">PGLA1383_LOCUS45882</name>
</gene>
<comment type="caution">
    <text evidence="2">The sequence shown here is derived from an EMBL/GenBank/DDBJ whole genome shotgun (WGS) entry which is preliminary data.</text>
</comment>
<name>A0A813GWT9_POLGL</name>
<dbReference type="EMBL" id="CAJNNV010029635">
    <property type="protein sequence ID" value="CAE8629378.1"/>
    <property type="molecule type" value="Genomic_DNA"/>
</dbReference>
<dbReference type="SUPFAM" id="SSF49879">
    <property type="entry name" value="SMAD/FHA domain"/>
    <property type="match status" value="1"/>
</dbReference>
<proteinExistence type="predicted"/>
<feature type="non-terminal residue" evidence="2">
    <location>
        <position position="361"/>
    </location>
</feature>
<evidence type="ECO:0000313" key="3">
    <source>
        <dbReference type="Proteomes" id="UP000654075"/>
    </source>
</evidence>
<feature type="domain" description="FHA" evidence="1">
    <location>
        <begin position="60"/>
        <end position="110"/>
    </location>
</feature>
<dbReference type="InterPro" id="IPR008984">
    <property type="entry name" value="SMAD_FHA_dom_sf"/>
</dbReference>
<protein>
    <recommendedName>
        <fullName evidence="1">FHA domain-containing protein</fullName>
    </recommendedName>
</protein>
<dbReference type="AlphaFoldDB" id="A0A813GWT9"/>
<dbReference type="CDD" id="cd00060">
    <property type="entry name" value="FHA"/>
    <property type="match status" value="1"/>
</dbReference>
<dbReference type="Pfam" id="PF00498">
    <property type="entry name" value="FHA"/>
    <property type="match status" value="1"/>
</dbReference>
<dbReference type="OrthoDB" id="436988at2759"/>
<dbReference type="InterPro" id="IPR000253">
    <property type="entry name" value="FHA_dom"/>
</dbReference>
<dbReference type="SMART" id="SM00240">
    <property type="entry name" value="FHA"/>
    <property type="match status" value="1"/>
</dbReference>
<dbReference type="PROSITE" id="PS50006">
    <property type="entry name" value="FHA_DOMAIN"/>
    <property type="match status" value="1"/>
</dbReference>
<dbReference type="Proteomes" id="UP000654075">
    <property type="component" value="Unassembled WGS sequence"/>
</dbReference>
<evidence type="ECO:0000313" key="2">
    <source>
        <dbReference type="EMBL" id="CAE8629378.1"/>
    </source>
</evidence>
<sequence>MRLLPVGLERSSDFEDGTWIEKPGFPPSDGTWLHLTLLGLPEFEFEEGHDKTRNEPPFRLTIGTHEDAHVRVDDPRIARRHCMVFKEGKGWYLEALSSHGGGLWLGDHRLEPGVPTRLCSGTVFSLLPPPTQLAYRIEFDDADSWYVDLQSDKDYPNRWPSKMPGHPSEAPPAPEELKRLAWQTDQMRRRSEEDQVRVADWAAFSQYVKSHYHKFGIEAQPWRGSLGPPVPRPPPPGPRPYPTWIAEMVAQERMPPYVLREYPFREALELSGLLVGQPQSPRACLPDGPVSQWGEAEAGRFKSGGTDKMTGDATLFAAAMGHTIGGVVATESAPAVAAKPLPTLAEKTLGALNNALLRSFR</sequence>
<accession>A0A813GWT9</accession>
<organism evidence="2 3">
    <name type="scientific">Polarella glacialis</name>
    <name type="common">Dinoflagellate</name>
    <dbReference type="NCBI Taxonomy" id="89957"/>
    <lineage>
        <taxon>Eukaryota</taxon>
        <taxon>Sar</taxon>
        <taxon>Alveolata</taxon>
        <taxon>Dinophyceae</taxon>
        <taxon>Suessiales</taxon>
        <taxon>Suessiaceae</taxon>
        <taxon>Polarella</taxon>
    </lineage>
</organism>
<evidence type="ECO:0000259" key="1">
    <source>
        <dbReference type="PROSITE" id="PS50006"/>
    </source>
</evidence>
<reference evidence="2" key="1">
    <citation type="submission" date="2021-02" db="EMBL/GenBank/DDBJ databases">
        <authorList>
            <person name="Dougan E. K."/>
            <person name="Rhodes N."/>
            <person name="Thang M."/>
            <person name="Chan C."/>
        </authorList>
    </citation>
    <scope>NUCLEOTIDE SEQUENCE</scope>
</reference>
<dbReference type="Gene3D" id="2.60.200.20">
    <property type="match status" value="1"/>
</dbReference>
<keyword evidence="3" id="KW-1185">Reference proteome</keyword>